<gene>
    <name evidence="1" type="ORF">G1C95_1384</name>
</gene>
<keyword evidence="2" id="KW-1185">Reference proteome</keyword>
<dbReference type="RefSeq" id="WP_169172242.1">
    <property type="nucleotide sequence ID" value="NZ_JAAIII010000004.1"/>
</dbReference>
<evidence type="ECO:0000313" key="2">
    <source>
        <dbReference type="Proteomes" id="UP000532194"/>
    </source>
</evidence>
<protein>
    <submittedName>
        <fullName evidence="1">Uncharacterized protein</fullName>
    </submittedName>
</protein>
<proteinExistence type="predicted"/>
<evidence type="ECO:0000313" key="1">
    <source>
        <dbReference type="EMBL" id="NMM94197.1"/>
    </source>
</evidence>
<dbReference type="Proteomes" id="UP000532194">
    <property type="component" value="Unassembled WGS sequence"/>
</dbReference>
<reference evidence="1 2" key="1">
    <citation type="submission" date="2020-02" db="EMBL/GenBank/DDBJ databases">
        <title>Characterization of phylogenetic diversity of novel bifidobacterial species isolated in Czech ZOOs.</title>
        <authorList>
            <person name="Lugli G.A."/>
            <person name="Vera N.B."/>
            <person name="Ventura M."/>
        </authorList>
    </citation>
    <scope>NUCLEOTIDE SEQUENCE [LARGE SCALE GENOMIC DNA]</scope>
    <source>
        <strain evidence="1 2">DSM 109957</strain>
    </source>
</reference>
<dbReference type="AlphaFoldDB" id="A0A7Y0EPT0"/>
<accession>A0A7Y0EPT0</accession>
<comment type="caution">
    <text evidence="1">The sequence shown here is derived from an EMBL/GenBank/DDBJ whole genome shotgun (WGS) entry which is preliminary data.</text>
</comment>
<organism evidence="1 2">
    <name type="scientific">Bifidobacterium oedipodis</name>
    <dbReference type="NCBI Taxonomy" id="2675322"/>
    <lineage>
        <taxon>Bacteria</taxon>
        <taxon>Bacillati</taxon>
        <taxon>Actinomycetota</taxon>
        <taxon>Actinomycetes</taxon>
        <taxon>Bifidobacteriales</taxon>
        <taxon>Bifidobacteriaceae</taxon>
        <taxon>Bifidobacterium</taxon>
    </lineage>
</organism>
<name>A0A7Y0EPT0_9BIFI</name>
<sequence>MGLWDKIAESLHIHAPKKTAAPGEPMTFEQAKELLTTTLLEQPLSDMKLTAQRAKRLNDEMPQFVTFAMSHYFNRPRLVRFTNEGGKQIDADAISRLFAQTTILQFECEIQRMIGDLDEMRGRLRPDQIGHVDPTPIIEQTKRILAASTATKGDNGTGHLDGQARAWLYALMDQSSDIDEATGGNQLGILKALGNEQAGSIAETAASVLSKDCNESVPAYCVDPTATTTDYMKAYAIITE</sequence>
<dbReference type="EMBL" id="JAAIII010000004">
    <property type="protein sequence ID" value="NMM94197.1"/>
    <property type="molecule type" value="Genomic_DNA"/>
</dbReference>